<dbReference type="KEGG" id="pnd:Pla175_51910"/>
<protein>
    <submittedName>
        <fullName evidence="3">Prenyltransferase and squalene oxidase repeat protein</fullName>
    </submittedName>
</protein>
<dbReference type="EMBL" id="CP036291">
    <property type="protein sequence ID" value="QDU91760.1"/>
    <property type="molecule type" value="Genomic_DNA"/>
</dbReference>
<dbReference type="InterPro" id="IPR032696">
    <property type="entry name" value="SQ_cyclase_C"/>
</dbReference>
<gene>
    <name evidence="3" type="ORF">Pla175_51910</name>
</gene>
<dbReference type="GO" id="GO:0016740">
    <property type="term" value="F:transferase activity"/>
    <property type="evidence" value="ECO:0007669"/>
    <property type="project" value="UniProtKB-KW"/>
</dbReference>
<evidence type="ECO:0000259" key="2">
    <source>
        <dbReference type="Pfam" id="PF13243"/>
    </source>
</evidence>
<accession>A0A518DJV8</accession>
<evidence type="ECO:0000313" key="4">
    <source>
        <dbReference type="Proteomes" id="UP000317429"/>
    </source>
</evidence>
<name>A0A518DJV8_9BACT</name>
<feature type="signal peptide" evidence="1">
    <location>
        <begin position="1"/>
        <end position="24"/>
    </location>
</feature>
<evidence type="ECO:0000256" key="1">
    <source>
        <dbReference type="SAM" id="SignalP"/>
    </source>
</evidence>
<dbReference type="OrthoDB" id="179940at2"/>
<keyword evidence="4" id="KW-1185">Reference proteome</keyword>
<dbReference type="SUPFAM" id="SSF48239">
    <property type="entry name" value="Terpenoid cyclases/Protein prenyltransferases"/>
    <property type="match status" value="1"/>
</dbReference>
<feature type="domain" description="Squalene cyclase C-terminal" evidence="2">
    <location>
        <begin position="53"/>
        <end position="207"/>
    </location>
</feature>
<organism evidence="3 4">
    <name type="scientific">Pirellulimonas nuda</name>
    <dbReference type="NCBI Taxonomy" id="2528009"/>
    <lineage>
        <taxon>Bacteria</taxon>
        <taxon>Pseudomonadati</taxon>
        <taxon>Planctomycetota</taxon>
        <taxon>Planctomycetia</taxon>
        <taxon>Pirellulales</taxon>
        <taxon>Lacipirellulaceae</taxon>
        <taxon>Pirellulimonas</taxon>
    </lineage>
</organism>
<dbReference type="Gene3D" id="1.50.10.20">
    <property type="match status" value="2"/>
</dbReference>
<evidence type="ECO:0000313" key="3">
    <source>
        <dbReference type="EMBL" id="QDU91760.1"/>
    </source>
</evidence>
<keyword evidence="1" id="KW-0732">Signal</keyword>
<dbReference type="AlphaFoldDB" id="A0A518DJV8"/>
<keyword evidence="3" id="KW-0808">Transferase</keyword>
<dbReference type="CDD" id="cd00688">
    <property type="entry name" value="ISOPREN_C2_like"/>
    <property type="match status" value="1"/>
</dbReference>
<feature type="chain" id="PRO_5021986199" evidence="1">
    <location>
        <begin position="25"/>
        <end position="357"/>
    </location>
</feature>
<reference evidence="3 4" key="1">
    <citation type="submission" date="2019-02" db="EMBL/GenBank/DDBJ databases">
        <title>Deep-cultivation of Planctomycetes and their phenomic and genomic characterization uncovers novel biology.</title>
        <authorList>
            <person name="Wiegand S."/>
            <person name="Jogler M."/>
            <person name="Boedeker C."/>
            <person name="Pinto D."/>
            <person name="Vollmers J."/>
            <person name="Rivas-Marin E."/>
            <person name="Kohn T."/>
            <person name="Peeters S.H."/>
            <person name="Heuer A."/>
            <person name="Rast P."/>
            <person name="Oberbeckmann S."/>
            <person name="Bunk B."/>
            <person name="Jeske O."/>
            <person name="Meyerdierks A."/>
            <person name="Storesund J.E."/>
            <person name="Kallscheuer N."/>
            <person name="Luecker S."/>
            <person name="Lage O.M."/>
            <person name="Pohl T."/>
            <person name="Merkel B.J."/>
            <person name="Hornburger P."/>
            <person name="Mueller R.-W."/>
            <person name="Bruemmer F."/>
            <person name="Labrenz M."/>
            <person name="Spormann A.M."/>
            <person name="Op den Camp H."/>
            <person name="Overmann J."/>
            <person name="Amann R."/>
            <person name="Jetten M.S.M."/>
            <person name="Mascher T."/>
            <person name="Medema M.H."/>
            <person name="Devos D.P."/>
            <person name="Kaster A.-K."/>
            <person name="Ovreas L."/>
            <person name="Rohde M."/>
            <person name="Galperin M.Y."/>
            <person name="Jogler C."/>
        </authorList>
    </citation>
    <scope>NUCLEOTIDE SEQUENCE [LARGE SCALE GENOMIC DNA]</scope>
    <source>
        <strain evidence="3 4">Pla175</strain>
    </source>
</reference>
<dbReference type="Pfam" id="PF13243">
    <property type="entry name" value="SQHop_cyclase_C"/>
    <property type="match status" value="1"/>
</dbReference>
<proteinExistence type="predicted"/>
<dbReference type="InterPro" id="IPR008930">
    <property type="entry name" value="Terpenoid_cyclase/PrenylTrfase"/>
</dbReference>
<dbReference type="RefSeq" id="WP_145291911.1">
    <property type="nucleotide sequence ID" value="NZ_CP036291.1"/>
</dbReference>
<dbReference type="Proteomes" id="UP000317429">
    <property type="component" value="Chromosome"/>
</dbReference>
<sequence precursor="true">MQRRAHSSLLALSILATAAAAAHAADPVGRAVSYLRSAQAEDGSFSPQLGPAVTGLVVTGLVKNGRSLEDPMVAKGLGYLLKHAKPDGGIYSDNSKYQNYETCIAIMTLAAANKDGRYDDQIAKAEAFVKDLQWDEDEAHDPSSMAYGGAGYGSHRRPDLSNTAFLMEALQAGGTPADDPAMQKALEFVSRCQNLETEHNTTKYASMVNDGGFYYTCAAGGSSQAGELEGGGLRSYGSMTYAGLKSMIYAGVGPDDPRVKAAQEWIAKNYALDENPGMGTSGLYYYYHTFAKALATLGDAQLTGADGVTHDWRKELTEALAKQQNEDGSWTNANERWLESDPNLSTAYALVALSYCK</sequence>